<comment type="caution">
    <text evidence="2">The sequence shown here is derived from an EMBL/GenBank/DDBJ whole genome shotgun (WGS) entry which is preliminary data.</text>
</comment>
<dbReference type="InterPro" id="IPR039266">
    <property type="entry name" value="EN-1/SPM"/>
</dbReference>
<sequence>MASHLQSNDCGVDSGGSPPPTAASSSSSSNQPDYDRRDLPTYLRESKRRSLKMSAAREMVRGGEKSGASSGQGGCNGRGENTGRGFGCSSVPLMAPEIGGSGKGSRGSSIPLTISGTGRSRRGSGDFSVPLVTPEIAHEGERITPASHETTCDGREVIYIDHAQRDKKFGPNSEGVTRFICYLLKQFIPVGALQWKDMPIDVRDTMFNRFMAKYRFSRPSDEAFARHVWEHIAKIRMSDILSKARVQAKKATRGTDDATLWKEHRPLWMRIEVWSSLCDKWNTEEWKKRSQAGRENRSKVPEANVHTSGSISFATQKRRMEVDLGREAKYREVFDRTHKKKGTDQYISMRSQEVAEEYARLMTNKYGEDIDQQPTIDREAWIAAAGPPKKGRVYGFGESLDSSQVLPSFHGSYVAPSSSFFSPTTTIDSETQVDCTTRDTPVAETVDTESP</sequence>
<keyword evidence="3" id="KW-1185">Reference proteome</keyword>
<protein>
    <recommendedName>
        <fullName evidence="4">Transposase</fullName>
    </recommendedName>
</protein>
<feature type="compositionally biased region" description="Basic and acidic residues" evidence="1">
    <location>
        <begin position="288"/>
        <end position="300"/>
    </location>
</feature>
<gene>
    <name evidence="2" type="ORF">Taro_034145</name>
</gene>
<feature type="region of interest" description="Disordered" evidence="1">
    <location>
        <begin position="288"/>
        <end position="308"/>
    </location>
</feature>
<dbReference type="PANTHER" id="PTHR33157">
    <property type="entry name" value="AUTONOMOUS TRANSPOSABLE ELEMENT EN-1 MOSAIC PROTEIN-RELATED"/>
    <property type="match status" value="1"/>
</dbReference>
<evidence type="ECO:0008006" key="4">
    <source>
        <dbReference type="Google" id="ProtNLM"/>
    </source>
</evidence>
<dbReference type="InterPro" id="IPR004252">
    <property type="entry name" value="Probable_transposase_24"/>
</dbReference>
<name>A0A843W225_COLES</name>
<dbReference type="Proteomes" id="UP000652761">
    <property type="component" value="Unassembled WGS sequence"/>
</dbReference>
<dbReference type="EMBL" id="NMUH01002670">
    <property type="protein sequence ID" value="MQM01387.1"/>
    <property type="molecule type" value="Genomic_DNA"/>
</dbReference>
<feature type="region of interest" description="Disordered" evidence="1">
    <location>
        <begin position="1"/>
        <end position="81"/>
    </location>
</feature>
<proteinExistence type="predicted"/>
<reference evidence="2" key="1">
    <citation type="submission" date="2017-07" db="EMBL/GenBank/DDBJ databases">
        <title>Taro Niue Genome Assembly and Annotation.</title>
        <authorList>
            <person name="Atibalentja N."/>
            <person name="Keating K."/>
            <person name="Fields C.J."/>
        </authorList>
    </citation>
    <scope>NUCLEOTIDE SEQUENCE</scope>
    <source>
        <strain evidence="2">Niue_2</strain>
        <tissue evidence="2">Leaf</tissue>
    </source>
</reference>
<accession>A0A843W225</accession>
<dbReference type="OrthoDB" id="678544at2759"/>
<dbReference type="PANTHER" id="PTHR33157:SF12">
    <property type="entry name" value="TRANSPOSASE TNP1_EN_SPM-LIKE DOMAIN-CONTAINING PROTEIN"/>
    <property type="match status" value="1"/>
</dbReference>
<evidence type="ECO:0000313" key="2">
    <source>
        <dbReference type="EMBL" id="MQM01387.1"/>
    </source>
</evidence>
<evidence type="ECO:0000313" key="3">
    <source>
        <dbReference type="Proteomes" id="UP000652761"/>
    </source>
</evidence>
<organism evidence="2 3">
    <name type="scientific">Colocasia esculenta</name>
    <name type="common">Wild taro</name>
    <name type="synonym">Arum esculentum</name>
    <dbReference type="NCBI Taxonomy" id="4460"/>
    <lineage>
        <taxon>Eukaryota</taxon>
        <taxon>Viridiplantae</taxon>
        <taxon>Streptophyta</taxon>
        <taxon>Embryophyta</taxon>
        <taxon>Tracheophyta</taxon>
        <taxon>Spermatophyta</taxon>
        <taxon>Magnoliopsida</taxon>
        <taxon>Liliopsida</taxon>
        <taxon>Araceae</taxon>
        <taxon>Aroideae</taxon>
        <taxon>Colocasieae</taxon>
        <taxon>Colocasia</taxon>
    </lineage>
</organism>
<feature type="compositionally biased region" description="Gly residues" evidence="1">
    <location>
        <begin position="70"/>
        <end position="81"/>
    </location>
</feature>
<feature type="region of interest" description="Disordered" evidence="1">
    <location>
        <begin position="431"/>
        <end position="451"/>
    </location>
</feature>
<dbReference type="Pfam" id="PF03004">
    <property type="entry name" value="Transposase_24"/>
    <property type="match status" value="1"/>
</dbReference>
<dbReference type="GO" id="GO:0032196">
    <property type="term" value="P:transposition"/>
    <property type="evidence" value="ECO:0007669"/>
    <property type="project" value="InterPro"/>
</dbReference>
<feature type="region of interest" description="Disordered" evidence="1">
    <location>
        <begin position="98"/>
        <end position="129"/>
    </location>
</feature>
<dbReference type="AlphaFoldDB" id="A0A843W225"/>
<evidence type="ECO:0000256" key="1">
    <source>
        <dbReference type="SAM" id="MobiDB-lite"/>
    </source>
</evidence>